<feature type="transmembrane region" description="Helical" evidence="9">
    <location>
        <begin position="164"/>
        <end position="188"/>
    </location>
</feature>
<comment type="subcellular location">
    <subcellularLocation>
        <location evidence="1">Cell membrane</location>
        <topology evidence="1">Multi-pass membrane protein</topology>
    </subcellularLocation>
</comment>
<dbReference type="InterPro" id="IPR002898">
    <property type="entry name" value="MotA_ExbB_proton_chnl"/>
</dbReference>
<evidence type="ECO:0000256" key="5">
    <source>
        <dbReference type="ARBA" id="ARBA00022692"/>
    </source>
</evidence>
<accession>A0A5B8REJ2</accession>
<evidence type="ECO:0000256" key="1">
    <source>
        <dbReference type="ARBA" id="ARBA00004651"/>
    </source>
</evidence>
<evidence type="ECO:0000256" key="3">
    <source>
        <dbReference type="ARBA" id="ARBA00022448"/>
    </source>
</evidence>
<keyword evidence="5 9" id="KW-0812">Transmembrane</keyword>
<evidence type="ECO:0000256" key="4">
    <source>
        <dbReference type="ARBA" id="ARBA00022475"/>
    </source>
</evidence>
<dbReference type="Pfam" id="PF01618">
    <property type="entry name" value="MotA_ExbB"/>
    <property type="match status" value="1"/>
</dbReference>
<evidence type="ECO:0000259" key="10">
    <source>
        <dbReference type="Pfam" id="PF01618"/>
    </source>
</evidence>
<dbReference type="GO" id="GO:0005886">
    <property type="term" value="C:plasma membrane"/>
    <property type="evidence" value="ECO:0007669"/>
    <property type="project" value="UniProtKB-SubCell"/>
</dbReference>
<dbReference type="EMBL" id="MN079194">
    <property type="protein sequence ID" value="QEA07031.1"/>
    <property type="molecule type" value="Genomic_DNA"/>
</dbReference>
<proteinExistence type="inferred from homology"/>
<evidence type="ECO:0000256" key="8">
    <source>
        <dbReference type="ARBA" id="ARBA00023136"/>
    </source>
</evidence>
<evidence type="ECO:0000256" key="9">
    <source>
        <dbReference type="SAM" id="Phobius"/>
    </source>
</evidence>
<evidence type="ECO:0000256" key="6">
    <source>
        <dbReference type="ARBA" id="ARBA00022927"/>
    </source>
</evidence>
<name>A0A5B8REJ2_9ZZZZ</name>
<reference evidence="11" key="1">
    <citation type="submission" date="2019-06" db="EMBL/GenBank/DDBJ databases">
        <authorList>
            <person name="Murdoch R.W."/>
            <person name="Fathepure B."/>
        </authorList>
    </citation>
    <scope>NUCLEOTIDE SEQUENCE</scope>
</reference>
<keyword evidence="6" id="KW-0653">Protein transport</keyword>
<dbReference type="AlphaFoldDB" id="A0A5B8REJ2"/>
<keyword evidence="4" id="KW-1003">Cell membrane</keyword>
<evidence type="ECO:0000256" key="7">
    <source>
        <dbReference type="ARBA" id="ARBA00022989"/>
    </source>
</evidence>
<gene>
    <name evidence="11" type="ORF">KBTEX_03375</name>
</gene>
<evidence type="ECO:0000313" key="11">
    <source>
        <dbReference type="EMBL" id="QEA07031.1"/>
    </source>
</evidence>
<dbReference type="GO" id="GO:0017038">
    <property type="term" value="P:protein import"/>
    <property type="evidence" value="ECO:0007669"/>
    <property type="project" value="TreeGrafter"/>
</dbReference>
<feature type="transmembrane region" description="Helical" evidence="9">
    <location>
        <begin position="124"/>
        <end position="144"/>
    </location>
</feature>
<keyword evidence="8 9" id="KW-0472">Membrane</keyword>
<sequence length="239" mass="24675">MSPQTASPGLFTLVEAGGPVLWVLGVLSVVALALIAGKCLQFVSAGLGRFREVEAALTAWRGQARREALETVASSAEPAAPVVAVAMRGTRDPSVNDEQVREEVVRQSVALIQRLRSGLTPLELIAQLSPLLGLLGTVLGMIAAFQQLSAAGSQPDPSVLSGGIWQALLTTAAGLIVAIPALFAHAWLDARVERFRTRLEDAVTRVFTHAAAPADQGAGAATAAPAAVAEAGDRAANAY</sequence>
<feature type="domain" description="MotA/TolQ/ExbB proton channel" evidence="10">
    <location>
        <begin position="78"/>
        <end position="200"/>
    </location>
</feature>
<dbReference type="InterPro" id="IPR050790">
    <property type="entry name" value="ExbB/TolQ_transport"/>
</dbReference>
<organism evidence="11">
    <name type="scientific">uncultured organism</name>
    <dbReference type="NCBI Taxonomy" id="155900"/>
    <lineage>
        <taxon>unclassified sequences</taxon>
        <taxon>environmental samples</taxon>
    </lineage>
</organism>
<keyword evidence="3" id="KW-0813">Transport</keyword>
<comment type="similarity">
    <text evidence="2">Belongs to the ExbB/TolQ family.</text>
</comment>
<feature type="transmembrane region" description="Helical" evidence="9">
    <location>
        <begin position="20"/>
        <end position="40"/>
    </location>
</feature>
<protein>
    <recommendedName>
        <fullName evidence="10">MotA/TolQ/ExbB proton channel domain-containing protein</fullName>
    </recommendedName>
</protein>
<dbReference type="PANTHER" id="PTHR30625">
    <property type="entry name" value="PROTEIN TOLQ"/>
    <property type="match status" value="1"/>
</dbReference>
<evidence type="ECO:0000256" key="2">
    <source>
        <dbReference type="ARBA" id="ARBA00010442"/>
    </source>
</evidence>
<keyword evidence="7 9" id="KW-1133">Transmembrane helix</keyword>
<dbReference type="PANTHER" id="PTHR30625:SF15">
    <property type="entry name" value="BIOPOLYMER TRANSPORT PROTEIN EXBB"/>
    <property type="match status" value="1"/>
</dbReference>